<feature type="transmembrane region" description="Helical" evidence="2">
    <location>
        <begin position="31"/>
        <end position="48"/>
    </location>
</feature>
<sequence>MSTFEQLNFDRLAPGIRRELRDLRTLDNHHAPLAILFEYALIAASVALCVGVSYWFYPVALVVIGSVQRFLAHFLHESSHKVLARNTALNLVGGSVLSGYLVWHLYGPYRSSHVGNHHRNLGDAQNDPDFSFHIECGLYDTERSDRHFFLKEVIASALGLRTLTYLGYIARERVFCDSSQITVSVPVPLRTEQAVFLAQWTAIFGACAWFGVLPELLLFWFVPLFTTNVAIGWLAELSEHYPMPESENKQVLLTRNRHGVFLERFLISRHNDRYHLVHHMNAGIPFWNLGRAHQVLLGDAAYAAWDGLWAGAFTRPRGRRDKETVISYAAKYRTWRRLGGDPAAAGPSFAQLMVLAARAGRPADPADFVLSGTERPSHDDEKAKVLSS</sequence>
<dbReference type="Proteomes" id="UP000422572">
    <property type="component" value="Chromosome"/>
</dbReference>
<feature type="region of interest" description="Disordered" evidence="1">
    <location>
        <begin position="366"/>
        <end position="388"/>
    </location>
</feature>
<dbReference type="RefSeq" id="WP_156694176.1">
    <property type="nucleotide sequence ID" value="NZ_CP034279.1"/>
</dbReference>
<dbReference type="AlphaFoldDB" id="A0A6I6F9S4"/>
<keyword evidence="2" id="KW-0812">Transmembrane</keyword>
<name>A0A6I6F9S4_9ACTN</name>
<dbReference type="GO" id="GO:0006629">
    <property type="term" value="P:lipid metabolic process"/>
    <property type="evidence" value="ECO:0007669"/>
    <property type="project" value="InterPro"/>
</dbReference>
<feature type="transmembrane region" description="Helical" evidence="2">
    <location>
        <begin position="194"/>
        <end position="212"/>
    </location>
</feature>
<feature type="domain" description="Fatty acid desaturase" evidence="3">
    <location>
        <begin position="54"/>
        <end position="301"/>
    </location>
</feature>
<reference evidence="4 5" key="1">
    <citation type="submission" date="2018-12" db="EMBL/GenBank/DDBJ databases">
        <title>Complete genome sequence of Streptomyces ficellus NRRL8067, the producer of ficellomycin, feldamycin and nojirimycin.</title>
        <authorList>
            <person name="Zhang H."/>
            <person name="Yue R."/>
            <person name="Liu Y."/>
            <person name="Li M."/>
            <person name="Mu H."/>
            <person name="Zhang J."/>
        </authorList>
    </citation>
    <scope>NUCLEOTIDE SEQUENCE [LARGE SCALE GENOMIC DNA]</scope>
    <source>
        <strain evidence="4 5">NRRL 8067</strain>
    </source>
</reference>
<dbReference type="KEGG" id="sfic:EIZ62_21140"/>
<organism evidence="4 5">
    <name type="scientific">Streptomyces ficellus</name>
    <dbReference type="NCBI Taxonomy" id="1977088"/>
    <lineage>
        <taxon>Bacteria</taxon>
        <taxon>Bacillati</taxon>
        <taxon>Actinomycetota</taxon>
        <taxon>Actinomycetes</taxon>
        <taxon>Kitasatosporales</taxon>
        <taxon>Streptomycetaceae</taxon>
        <taxon>Streptomyces</taxon>
    </lineage>
</organism>
<evidence type="ECO:0000313" key="4">
    <source>
        <dbReference type="EMBL" id="QGV80460.1"/>
    </source>
</evidence>
<dbReference type="EMBL" id="CP034279">
    <property type="protein sequence ID" value="QGV80460.1"/>
    <property type="molecule type" value="Genomic_DNA"/>
</dbReference>
<accession>A0A6I6F9S4</accession>
<evidence type="ECO:0000259" key="3">
    <source>
        <dbReference type="Pfam" id="PF00487"/>
    </source>
</evidence>
<dbReference type="CDD" id="cd03510">
    <property type="entry name" value="Rhizobitoxine-FADS-like"/>
    <property type="match status" value="1"/>
</dbReference>
<keyword evidence="2" id="KW-1133">Transmembrane helix</keyword>
<dbReference type="InterPro" id="IPR005804">
    <property type="entry name" value="FA_desaturase_dom"/>
</dbReference>
<keyword evidence="2" id="KW-0472">Membrane</keyword>
<proteinExistence type="predicted"/>
<gene>
    <name evidence="4" type="ORF">EIZ62_21140</name>
</gene>
<dbReference type="OrthoDB" id="9800167at2"/>
<evidence type="ECO:0000256" key="1">
    <source>
        <dbReference type="SAM" id="MobiDB-lite"/>
    </source>
</evidence>
<feature type="compositionally biased region" description="Basic and acidic residues" evidence="1">
    <location>
        <begin position="375"/>
        <end position="388"/>
    </location>
</feature>
<dbReference type="Pfam" id="PF00487">
    <property type="entry name" value="FA_desaturase"/>
    <property type="match status" value="1"/>
</dbReference>
<evidence type="ECO:0000256" key="2">
    <source>
        <dbReference type="SAM" id="Phobius"/>
    </source>
</evidence>
<protein>
    <submittedName>
        <fullName evidence="4">Fatty acid desaturase</fullName>
    </submittedName>
</protein>
<evidence type="ECO:0000313" key="5">
    <source>
        <dbReference type="Proteomes" id="UP000422572"/>
    </source>
</evidence>
<keyword evidence="5" id="KW-1185">Reference proteome</keyword>